<protein>
    <submittedName>
        <fullName evidence="1">Uncharacterized protein</fullName>
    </submittedName>
</protein>
<accession>A0A1Q9CCM2</accession>
<evidence type="ECO:0000313" key="2">
    <source>
        <dbReference type="Proteomes" id="UP000186817"/>
    </source>
</evidence>
<dbReference type="EMBL" id="LSRX01001358">
    <property type="protein sequence ID" value="OLP80672.1"/>
    <property type="molecule type" value="Genomic_DNA"/>
</dbReference>
<evidence type="ECO:0000313" key="1">
    <source>
        <dbReference type="EMBL" id="OLP80672.1"/>
    </source>
</evidence>
<dbReference type="OrthoDB" id="416496at2759"/>
<name>A0A1Q9CCM2_SYMMI</name>
<reference evidence="1 2" key="1">
    <citation type="submission" date="2016-02" db="EMBL/GenBank/DDBJ databases">
        <title>Genome analysis of coral dinoflagellate symbionts highlights evolutionary adaptations to a symbiotic lifestyle.</title>
        <authorList>
            <person name="Aranda M."/>
            <person name="Li Y."/>
            <person name="Liew Y.J."/>
            <person name="Baumgarten S."/>
            <person name="Simakov O."/>
            <person name="Wilson M."/>
            <person name="Piel J."/>
            <person name="Ashoor H."/>
            <person name="Bougouffa S."/>
            <person name="Bajic V.B."/>
            <person name="Ryu T."/>
            <person name="Ravasi T."/>
            <person name="Bayer T."/>
            <person name="Micklem G."/>
            <person name="Kim H."/>
            <person name="Bhak J."/>
            <person name="Lajeunesse T.C."/>
            <person name="Voolstra C.R."/>
        </authorList>
    </citation>
    <scope>NUCLEOTIDE SEQUENCE [LARGE SCALE GENOMIC DNA]</scope>
    <source>
        <strain evidence="1 2">CCMP2467</strain>
    </source>
</reference>
<dbReference type="AlphaFoldDB" id="A0A1Q9CCM2"/>
<comment type="caution">
    <text evidence="1">The sequence shown here is derived from an EMBL/GenBank/DDBJ whole genome shotgun (WGS) entry which is preliminary data.</text>
</comment>
<gene>
    <name evidence="1" type="ORF">AK812_SmicGene38874</name>
</gene>
<sequence length="134" mass="14692">MQSLYSLSGTVHVANPIGQAECNFLSSRSDRSCEHGLCGFLSCGNCAATGLTLHLRGMQNADCVSRIDLEFVQSMLNRGIHRHVERYGCYANRDIAKLVKEAGLHIALDERAHFGTTYTLVCTKTPLSKEDGTE</sequence>
<keyword evidence="2" id="KW-1185">Reference proteome</keyword>
<dbReference type="Proteomes" id="UP000186817">
    <property type="component" value="Unassembled WGS sequence"/>
</dbReference>
<proteinExistence type="predicted"/>
<organism evidence="1 2">
    <name type="scientific">Symbiodinium microadriaticum</name>
    <name type="common">Dinoflagellate</name>
    <name type="synonym">Zooxanthella microadriatica</name>
    <dbReference type="NCBI Taxonomy" id="2951"/>
    <lineage>
        <taxon>Eukaryota</taxon>
        <taxon>Sar</taxon>
        <taxon>Alveolata</taxon>
        <taxon>Dinophyceae</taxon>
        <taxon>Suessiales</taxon>
        <taxon>Symbiodiniaceae</taxon>
        <taxon>Symbiodinium</taxon>
    </lineage>
</organism>